<dbReference type="PANTHER" id="PTHR47623">
    <property type="entry name" value="OS09G0287300 PROTEIN"/>
    <property type="match status" value="1"/>
</dbReference>
<dbReference type="InterPro" id="IPR013078">
    <property type="entry name" value="His_Pase_superF_clade-1"/>
</dbReference>
<dbReference type="Proteomes" id="UP000186364">
    <property type="component" value="Unassembled WGS sequence"/>
</dbReference>
<evidence type="ECO:0000313" key="1">
    <source>
        <dbReference type="EMBL" id="OLP61528.1"/>
    </source>
</evidence>
<sequence>MPSAAAPAFRLFLLRHARAAPAQPGQRDRERPLDAVGKVDAANLALRLGGLGVLPKIILTSPARRCRQTVIPLQGSAEEDLPVHVVEGFYSGGAEVYIHATAAQNVDAVLLCGHNPVMEELFRSLAGQGLPPGSYDHGYPPAGLAVFEFDQPPVPGQTGRLVHWLDPHGEPPIA</sequence>
<organism evidence="1 2">
    <name type="scientific">Xaviernesmea oryzae</name>
    <dbReference type="NCBI Taxonomy" id="464029"/>
    <lineage>
        <taxon>Bacteria</taxon>
        <taxon>Pseudomonadati</taxon>
        <taxon>Pseudomonadota</taxon>
        <taxon>Alphaproteobacteria</taxon>
        <taxon>Hyphomicrobiales</taxon>
        <taxon>Rhizobiaceae</taxon>
        <taxon>Rhizobium/Agrobacterium group</taxon>
        <taxon>Xaviernesmea</taxon>
    </lineage>
</organism>
<dbReference type="Pfam" id="PF00300">
    <property type="entry name" value="His_Phos_1"/>
    <property type="match status" value="1"/>
</dbReference>
<dbReference type="InterPro" id="IPR029033">
    <property type="entry name" value="His_PPase_superfam"/>
</dbReference>
<evidence type="ECO:0000313" key="2">
    <source>
        <dbReference type="Proteomes" id="UP000186364"/>
    </source>
</evidence>
<dbReference type="PANTHER" id="PTHR47623:SF1">
    <property type="entry name" value="OS09G0287300 PROTEIN"/>
    <property type="match status" value="1"/>
</dbReference>
<evidence type="ECO:0008006" key="3">
    <source>
        <dbReference type="Google" id="ProtNLM"/>
    </source>
</evidence>
<dbReference type="SMART" id="SM00855">
    <property type="entry name" value="PGAM"/>
    <property type="match status" value="1"/>
</dbReference>
<comment type="caution">
    <text evidence="1">The sequence shown here is derived from an EMBL/GenBank/DDBJ whole genome shotgun (WGS) entry which is preliminary data.</text>
</comment>
<dbReference type="Gene3D" id="3.40.50.1240">
    <property type="entry name" value="Phosphoglycerate mutase-like"/>
    <property type="match status" value="1"/>
</dbReference>
<keyword evidence="2" id="KW-1185">Reference proteome</keyword>
<dbReference type="EMBL" id="MKIP01000032">
    <property type="protein sequence ID" value="OLP61528.1"/>
    <property type="molecule type" value="Genomic_DNA"/>
</dbReference>
<dbReference type="AlphaFoldDB" id="A0A1Q9B0L0"/>
<dbReference type="CDD" id="cd07067">
    <property type="entry name" value="HP_PGM_like"/>
    <property type="match status" value="1"/>
</dbReference>
<dbReference type="SUPFAM" id="SSF53254">
    <property type="entry name" value="Phosphoglycerate mutase-like"/>
    <property type="match status" value="1"/>
</dbReference>
<protein>
    <recommendedName>
        <fullName evidence="3">Phosphohistidine phosphatase</fullName>
    </recommendedName>
</protein>
<gene>
    <name evidence="1" type="ORF">BJF93_00160</name>
</gene>
<name>A0A1Q9B0L0_9HYPH</name>
<reference evidence="1 2" key="1">
    <citation type="submission" date="2016-09" db="EMBL/GenBank/DDBJ databases">
        <title>Rhizobium sp. nov., a novel species isolated from the rice rhizosphere.</title>
        <authorList>
            <person name="Zhao J."/>
            <person name="Zhang X."/>
        </authorList>
    </citation>
    <scope>NUCLEOTIDE SEQUENCE [LARGE SCALE GENOMIC DNA]</scope>
    <source>
        <strain evidence="1 2">1.7048</strain>
    </source>
</reference>
<proteinExistence type="predicted"/>
<accession>A0A1Q9B0L0</accession>